<dbReference type="InterPro" id="IPR050879">
    <property type="entry name" value="Acyltransferase_3"/>
</dbReference>
<feature type="transmembrane region" description="Helical" evidence="1">
    <location>
        <begin position="317"/>
        <end position="336"/>
    </location>
</feature>
<feature type="domain" description="Acyltransferase 3" evidence="2">
    <location>
        <begin position="8"/>
        <end position="333"/>
    </location>
</feature>
<feature type="transmembrane region" description="Helical" evidence="1">
    <location>
        <begin position="140"/>
        <end position="156"/>
    </location>
</feature>
<name>A0ABU3S0P7_9HYPH</name>
<evidence type="ECO:0000313" key="4">
    <source>
        <dbReference type="Proteomes" id="UP001254257"/>
    </source>
</evidence>
<keyword evidence="1" id="KW-0472">Membrane</keyword>
<dbReference type="RefSeq" id="WP_316016310.1">
    <property type="nucleotide sequence ID" value="NZ_JAWDID010000001.1"/>
</dbReference>
<sequence>MQPSRRLELQWLRAFAASEVVLCHSDLLTKHFSDFAIARSWYQPFSALGVELFFIVSGYVIAMRVGTKDTGGSFFAARVLRLLPMYWLFTSIVVAVYLVKPAWHLMGFSPDPISMAKTYLILPQQGFPILGVGWTLEHEVLFYLGVALMLATVGSGRGARLGLAWLLTGLGAIGLALGSPAGPIAGGGTLGAAFLTHVFNPFMLAFALGWLVRELEGRKPAELALQLLPLTLLLLWAAWEAPAGKLMPLWRIAAAGLVFAGFLLCRHALEKENRLGRTMVLLGEASFSIYLSHWFVLSAGGKLLGHFGMPASYDLPVRLVGVALALAVGVAFYVALEKPVDRWLRPGGRLRSFGLLPPAVTPAPAPIRKKPG</sequence>
<evidence type="ECO:0000256" key="1">
    <source>
        <dbReference type="SAM" id="Phobius"/>
    </source>
</evidence>
<dbReference type="PANTHER" id="PTHR23028:SF131">
    <property type="entry name" value="BLR2367 PROTEIN"/>
    <property type="match status" value="1"/>
</dbReference>
<accession>A0ABU3S0P7</accession>
<keyword evidence="1" id="KW-0812">Transmembrane</keyword>
<feature type="transmembrane region" description="Helical" evidence="1">
    <location>
        <begin position="278"/>
        <end position="297"/>
    </location>
</feature>
<proteinExistence type="predicted"/>
<dbReference type="EC" id="2.3.-.-" evidence="3"/>
<evidence type="ECO:0000259" key="2">
    <source>
        <dbReference type="Pfam" id="PF01757"/>
    </source>
</evidence>
<dbReference type="PANTHER" id="PTHR23028">
    <property type="entry name" value="ACETYLTRANSFERASE"/>
    <property type="match status" value="1"/>
</dbReference>
<organism evidence="3 4">
    <name type="scientific">Bosea rubneri</name>
    <dbReference type="NCBI Taxonomy" id="3075434"/>
    <lineage>
        <taxon>Bacteria</taxon>
        <taxon>Pseudomonadati</taxon>
        <taxon>Pseudomonadota</taxon>
        <taxon>Alphaproteobacteria</taxon>
        <taxon>Hyphomicrobiales</taxon>
        <taxon>Boseaceae</taxon>
        <taxon>Bosea</taxon>
    </lineage>
</organism>
<dbReference type="EMBL" id="JAWDID010000001">
    <property type="protein sequence ID" value="MDU0338362.1"/>
    <property type="molecule type" value="Genomic_DNA"/>
</dbReference>
<dbReference type="GO" id="GO:0016746">
    <property type="term" value="F:acyltransferase activity"/>
    <property type="evidence" value="ECO:0007669"/>
    <property type="project" value="UniProtKB-KW"/>
</dbReference>
<gene>
    <name evidence="3" type="ORF">RKE40_00635</name>
</gene>
<comment type="caution">
    <text evidence="3">The sequence shown here is derived from an EMBL/GenBank/DDBJ whole genome shotgun (WGS) entry which is preliminary data.</text>
</comment>
<keyword evidence="1" id="KW-1133">Transmembrane helix</keyword>
<keyword evidence="4" id="KW-1185">Reference proteome</keyword>
<feature type="transmembrane region" description="Helical" evidence="1">
    <location>
        <begin position="190"/>
        <end position="211"/>
    </location>
</feature>
<feature type="transmembrane region" description="Helical" evidence="1">
    <location>
        <begin position="223"/>
        <end position="242"/>
    </location>
</feature>
<feature type="transmembrane region" description="Helical" evidence="1">
    <location>
        <begin position="163"/>
        <end position="184"/>
    </location>
</feature>
<reference evidence="3 4" key="1">
    <citation type="submission" date="2023-09" db="EMBL/GenBank/DDBJ databases">
        <title>Whole genome shotgun sequencing (WGS) of Bosea sp. ZW T0_25, isolated from stored onions (Allium cepa).</title>
        <authorList>
            <person name="Stoll D.A."/>
            <person name="Huch M."/>
        </authorList>
    </citation>
    <scope>NUCLEOTIDE SEQUENCE [LARGE SCALE GENOMIC DNA]</scope>
    <source>
        <strain evidence="3 4">ZW T0_25</strain>
    </source>
</reference>
<feature type="transmembrane region" description="Helical" evidence="1">
    <location>
        <begin position="41"/>
        <end position="62"/>
    </location>
</feature>
<protein>
    <submittedName>
        <fullName evidence="3">Acyltransferase</fullName>
        <ecNumber evidence="3">2.3.-.-</ecNumber>
    </submittedName>
</protein>
<evidence type="ECO:0000313" key="3">
    <source>
        <dbReference type="EMBL" id="MDU0338362.1"/>
    </source>
</evidence>
<dbReference type="InterPro" id="IPR002656">
    <property type="entry name" value="Acyl_transf_3_dom"/>
</dbReference>
<keyword evidence="3" id="KW-0012">Acyltransferase</keyword>
<dbReference type="Pfam" id="PF01757">
    <property type="entry name" value="Acyl_transf_3"/>
    <property type="match status" value="1"/>
</dbReference>
<feature type="transmembrane region" description="Helical" evidence="1">
    <location>
        <begin position="248"/>
        <end position="266"/>
    </location>
</feature>
<feature type="transmembrane region" description="Helical" evidence="1">
    <location>
        <begin position="82"/>
        <end position="99"/>
    </location>
</feature>
<keyword evidence="3" id="KW-0808">Transferase</keyword>
<dbReference type="Proteomes" id="UP001254257">
    <property type="component" value="Unassembled WGS sequence"/>
</dbReference>